<dbReference type="CDD" id="cd07397">
    <property type="entry name" value="MPP_NostocDevT-like"/>
    <property type="match status" value="1"/>
</dbReference>
<comment type="caution">
    <text evidence="2">The sequence shown here is derived from an EMBL/GenBank/DDBJ whole genome shotgun (WGS) entry which is preliminary data.</text>
</comment>
<dbReference type="InterPro" id="IPR004843">
    <property type="entry name" value="Calcineurin-like_PHP"/>
</dbReference>
<evidence type="ECO:0000313" key="2">
    <source>
        <dbReference type="EMBL" id="PSB16326.1"/>
    </source>
</evidence>
<dbReference type="STRING" id="1920490.GCA_001895925_01178"/>
<dbReference type="EMBL" id="PVWG01000044">
    <property type="protein sequence ID" value="PSB16326.1"/>
    <property type="molecule type" value="Genomic_DNA"/>
</dbReference>
<feature type="domain" description="Calcineurin-like phosphoesterase" evidence="1">
    <location>
        <begin position="7"/>
        <end position="222"/>
    </location>
</feature>
<keyword evidence="3" id="KW-1185">Reference proteome</keyword>
<dbReference type="InterPro" id="IPR029052">
    <property type="entry name" value="Metallo-depent_PP-like"/>
</dbReference>
<dbReference type="PANTHER" id="PTHR35769">
    <property type="entry name" value="CALCINEURIN-LIKE METALLO-PHOSPHOESTERASE SUPERFAMILY PROTEIN"/>
    <property type="match status" value="1"/>
</dbReference>
<proteinExistence type="predicted"/>
<dbReference type="RefSeq" id="WP_073073746.1">
    <property type="nucleotide sequence ID" value="NZ_MPPI01000025.1"/>
</dbReference>
<reference evidence="2 3" key="1">
    <citation type="submission" date="2018-02" db="EMBL/GenBank/DDBJ databases">
        <authorList>
            <person name="Cohen D.B."/>
            <person name="Kent A.D."/>
        </authorList>
    </citation>
    <scope>NUCLEOTIDE SEQUENCE [LARGE SCALE GENOMIC DNA]</scope>
    <source>
        <strain evidence="2 3">ULC007</strain>
    </source>
</reference>
<accession>A0A2T1D7A1</accession>
<dbReference type="GO" id="GO:0016787">
    <property type="term" value="F:hydrolase activity"/>
    <property type="evidence" value="ECO:0007669"/>
    <property type="project" value="InterPro"/>
</dbReference>
<evidence type="ECO:0000313" key="3">
    <source>
        <dbReference type="Proteomes" id="UP000238634"/>
    </source>
</evidence>
<dbReference type="PANTHER" id="PTHR35769:SF2">
    <property type="entry name" value="CALCINEURIN-LIKE METALLO-PHOSPHOESTERASE SUPERFAMILY PROTEIN"/>
    <property type="match status" value="1"/>
</dbReference>
<dbReference type="SUPFAM" id="SSF56300">
    <property type="entry name" value="Metallo-dependent phosphatases"/>
    <property type="match status" value="1"/>
</dbReference>
<reference evidence="2 3" key="2">
    <citation type="submission" date="2018-03" db="EMBL/GenBank/DDBJ databases">
        <title>The ancient ancestry and fast evolution of plastids.</title>
        <authorList>
            <person name="Moore K.R."/>
            <person name="Magnabosco C."/>
            <person name="Momper L."/>
            <person name="Gold D.A."/>
            <person name="Bosak T."/>
            <person name="Fournier G.P."/>
        </authorList>
    </citation>
    <scope>NUCLEOTIDE SEQUENCE [LARGE SCALE GENOMIC DNA]</scope>
    <source>
        <strain evidence="2 3">ULC007</strain>
    </source>
</reference>
<dbReference type="Gene3D" id="3.60.21.10">
    <property type="match status" value="1"/>
</dbReference>
<name>A0A2T1D7A1_9CYAN</name>
<dbReference type="Proteomes" id="UP000238634">
    <property type="component" value="Unassembled WGS sequence"/>
</dbReference>
<protein>
    <submittedName>
        <fullName evidence="2">TIGR04168 family protein</fullName>
    </submittedName>
</protein>
<organism evidence="2 3">
    <name type="scientific">Phormidesmis priestleyi ULC007</name>
    <dbReference type="NCBI Taxonomy" id="1920490"/>
    <lineage>
        <taxon>Bacteria</taxon>
        <taxon>Bacillati</taxon>
        <taxon>Cyanobacteriota</taxon>
        <taxon>Cyanophyceae</taxon>
        <taxon>Leptolyngbyales</taxon>
        <taxon>Leptolyngbyaceae</taxon>
        <taxon>Phormidesmis</taxon>
    </lineage>
</organism>
<dbReference type="OrthoDB" id="504928at2"/>
<dbReference type="AlphaFoldDB" id="A0A2T1D7A1"/>
<sequence length="305" mass="33473">MVSSQGIKIAVVGDIHDLWDHEDEAALKALGVDLVLLVGDFGNESVEVVRSIAQMDLPKAAILGNHDAWYNATDWGIKQCPYDRTQEDRVQQQIDLLGDTNVGYGKLDFPELGLSVVGSRPFSWGGSAWKNNRFYRDRCGVKNFAESVDRIVAAVNTAAYETVIFVGHNGPTGLGDMPEDPCGKDWQPIGGDHGDPDFEQAIAKTRLLGKAIPLVAFGHMHHTLRHTRQQLRRAIHTTSDGTVYLNAARVPRIVQNDGDRLRNFSLVTLQSGRVSAASLVWVNAAFKIVSQTVLYRAESIAESIA</sequence>
<dbReference type="Pfam" id="PF00149">
    <property type="entry name" value="Metallophos"/>
    <property type="match status" value="1"/>
</dbReference>
<gene>
    <name evidence="2" type="ORF">C7B65_22140</name>
</gene>
<dbReference type="NCBIfam" id="TIGR04168">
    <property type="entry name" value="TIGR04168 family protein"/>
    <property type="match status" value="1"/>
</dbReference>
<evidence type="ECO:0000259" key="1">
    <source>
        <dbReference type="Pfam" id="PF00149"/>
    </source>
</evidence>
<dbReference type="InterPro" id="IPR027629">
    <property type="entry name" value="DevT-like"/>
</dbReference>